<reference evidence="8 9" key="1">
    <citation type="submission" date="2020-06" db="EMBL/GenBank/DDBJ databases">
        <authorList>
            <person name="Criscuolo A."/>
        </authorList>
    </citation>
    <scope>NUCLEOTIDE SEQUENCE [LARGE SCALE GENOMIC DNA]</scope>
    <source>
        <strain evidence="9">CIP 110025</strain>
    </source>
</reference>
<evidence type="ECO:0000313" key="9">
    <source>
        <dbReference type="Proteomes" id="UP000556700"/>
    </source>
</evidence>
<feature type="transmembrane region" description="Helical" evidence="6">
    <location>
        <begin position="235"/>
        <end position="256"/>
    </location>
</feature>
<feature type="transmembrane region" description="Helical" evidence="6">
    <location>
        <begin position="92"/>
        <end position="115"/>
    </location>
</feature>
<sequence>MKDYAQSTITSKFIIFQYFIISLIILCVVEILYSKKRIFLLSKIDLVLIILAAYIIINRYFIQSHYGFSIRFMELLGLSIFYIILRLNSFKIFFWLLLCIIISGMIQALHGYFQLLGFLSSNHSGYKITGSFFNPGPYAGFLVAVWIIALGMYLFHEKIVSQLQIQDGKSSLFAEHYSKHIFLYIPLLTLWCISMLLCVLQSRASWITALVCGGILIDLKFHFFRKLKKRLVGGYSKIALLTLSILIACLISFAIYNYKKSSSQGRTFIWKISSEMILDSPFFGVGFDRFKAHYMSYQANYFKENAKIAESYLADNTYYAFNEFIQFTAENGFTGLLILIALIYTTFCVSTEPALESYSQIIKSALLGILLFSFFSYPMQILPIKVIMYFLLAELANLDSKKSTFLVHDNVLNQGVKNSFKVFGIASSVVFITAGIIDVRQLHEAFKNWNEAQRRYNTNDYAVAVQIYEQVYPVLYDEGDFLMNYAKALSLNKQDKRAIEIFELAKRQLNTTIIETGLGDAYKGEKEYDKAVVAYQNAYDMIPSRFYPLYLRAKLYEETGEHEKAVVVAQLILRKEVKIYSTAIVEMKAEMKKIITKYDK</sequence>
<feature type="transmembrane region" description="Helical" evidence="6">
    <location>
        <begin position="181"/>
        <end position="200"/>
    </location>
</feature>
<dbReference type="Proteomes" id="UP000556700">
    <property type="component" value="Unassembled WGS sequence"/>
</dbReference>
<feature type="transmembrane region" description="Helical" evidence="6">
    <location>
        <begin position="135"/>
        <end position="155"/>
    </location>
</feature>
<feature type="transmembrane region" description="Helical" evidence="6">
    <location>
        <begin position="13"/>
        <end position="32"/>
    </location>
</feature>
<accession>A0A6V6ZDK9</accession>
<feature type="repeat" description="TPR" evidence="5">
    <location>
        <begin position="512"/>
        <end position="545"/>
    </location>
</feature>
<dbReference type="InterPro" id="IPR019734">
    <property type="entry name" value="TPR_rpt"/>
</dbReference>
<dbReference type="Pfam" id="PF04932">
    <property type="entry name" value="Wzy_C"/>
    <property type="match status" value="1"/>
</dbReference>
<dbReference type="Pfam" id="PF13181">
    <property type="entry name" value="TPR_8"/>
    <property type="match status" value="1"/>
</dbReference>
<name>A0A6V6ZDK9_9FLAO</name>
<dbReference type="PROSITE" id="PS50005">
    <property type="entry name" value="TPR"/>
    <property type="match status" value="1"/>
</dbReference>
<evidence type="ECO:0000256" key="3">
    <source>
        <dbReference type="ARBA" id="ARBA00022989"/>
    </source>
</evidence>
<evidence type="ECO:0000259" key="7">
    <source>
        <dbReference type="Pfam" id="PF04932"/>
    </source>
</evidence>
<evidence type="ECO:0000256" key="1">
    <source>
        <dbReference type="ARBA" id="ARBA00004141"/>
    </source>
</evidence>
<gene>
    <name evidence="8" type="ORF">FLACHUCJ7_04317</name>
</gene>
<feature type="transmembrane region" description="Helical" evidence="6">
    <location>
        <begin position="333"/>
        <end position="355"/>
    </location>
</feature>
<feature type="transmembrane region" description="Helical" evidence="6">
    <location>
        <begin position="206"/>
        <end position="223"/>
    </location>
</feature>
<evidence type="ECO:0000313" key="8">
    <source>
        <dbReference type="EMBL" id="CAD0009626.1"/>
    </source>
</evidence>
<keyword evidence="2 6" id="KW-0812">Transmembrane</keyword>
<evidence type="ECO:0000256" key="4">
    <source>
        <dbReference type="ARBA" id="ARBA00023136"/>
    </source>
</evidence>
<feature type="transmembrane region" description="Helical" evidence="6">
    <location>
        <begin position="367"/>
        <end position="392"/>
    </location>
</feature>
<dbReference type="InterPro" id="IPR011990">
    <property type="entry name" value="TPR-like_helical_dom_sf"/>
</dbReference>
<organism evidence="8 9">
    <name type="scientific">Flavobacterium chungangense</name>
    <dbReference type="NCBI Taxonomy" id="554283"/>
    <lineage>
        <taxon>Bacteria</taxon>
        <taxon>Pseudomonadati</taxon>
        <taxon>Bacteroidota</taxon>
        <taxon>Flavobacteriia</taxon>
        <taxon>Flavobacteriales</taxon>
        <taxon>Flavobacteriaceae</taxon>
        <taxon>Flavobacterium</taxon>
    </lineage>
</organism>
<dbReference type="SUPFAM" id="SSF48452">
    <property type="entry name" value="TPR-like"/>
    <property type="match status" value="1"/>
</dbReference>
<dbReference type="AlphaFoldDB" id="A0A6V6ZDK9"/>
<dbReference type="PANTHER" id="PTHR37422">
    <property type="entry name" value="TEICHURONIC ACID BIOSYNTHESIS PROTEIN TUAE"/>
    <property type="match status" value="1"/>
</dbReference>
<dbReference type="EMBL" id="CAIJDO010000277">
    <property type="protein sequence ID" value="CAD0009626.1"/>
    <property type="molecule type" value="Genomic_DNA"/>
</dbReference>
<dbReference type="Gene3D" id="1.25.40.10">
    <property type="entry name" value="Tetratricopeptide repeat domain"/>
    <property type="match status" value="1"/>
</dbReference>
<evidence type="ECO:0000256" key="6">
    <source>
        <dbReference type="SAM" id="Phobius"/>
    </source>
</evidence>
<comment type="caution">
    <text evidence="8">The sequence shown here is derived from an EMBL/GenBank/DDBJ whole genome shotgun (WGS) entry which is preliminary data.</text>
</comment>
<feature type="domain" description="O-antigen ligase-related" evidence="7">
    <location>
        <begin position="189"/>
        <end position="340"/>
    </location>
</feature>
<proteinExistence type="predicted"/>
<evidence type="ECO:0000256" key="2">
    <source>
        <dbReference type="ARBA" id="ARBA00022692"/>
    </source>
</evidence>
<keyword evidence="5" id="KW-0802">TPR repeat</keyword>
<dbReference type="PANTHER" id="PTHR37422:SF13">
    <property type="entry name" value="LIPOPOLYSACCHARIDE BIOSYNTHESIS PROTEIN PA4999-RELATED"/>
    <property type="match status" value="1"/>
</dbReference>
<evidence type="ECO:0000256" key="5">
    <source>
        <dbReference type="PROSITE-ProRule" id="PRU00339"/>
    </source>
</evidence>
<comment type="subcellular location">
    <subcellularLocation>
        <location evidence="1">Membrane</location>
        <topology evidence="1">Multi-pass membrane protein</topology>
    </subcellularLocation>
</comment>
<dbReference type="GO" id="GO:0016020">
    <property type="term" value="C:membrane"/>
    <property type="evidence" value="ECO:0007669"/>
    <property type="project" value="UniProtKB-SubCell"/>
</dbReference>
<feature type="transmembrane region" description="Helical" evidence="6">
    <location>
        <begin position="68"/>
        <end position="85"/>
    </location>
</feature>
<keyword evidence="9" id="KW-1185">Reference proteome</keyword>
<keyword evidence="4 6" id="KW-0472">Membrane</keyword>
<keyword evidence="3 6" id="KW-1133">Transmembrane helix</keyword>
<dbReference type="InterPro" id="IPR007016">
    <property type="entry name" value="O-antigen_ligase-rel_domated"/>
</dbReference>
<protein>
    <recommendedName>
        <fullName evidence="7">O-antigen ligase-related domain-containing protein</fullName>
    </recommendedName>
</protein>
<feature type="transmembrane region" description="Helical" evidence="6">
    <location>
        <begin position="44"/>
        <end position="62"/>
    </location>
</feature>
<dbReference type="InterPro" id="IPR051533">
    <property type="entry name" value="WaaL-like"/>
</dbReference>